<protein>
    <submittedName>
        <fullName evidence="1">Uncharacterized protein</fullName>
    </submittedName>
</protein>
<sequence>MEAYVKPTFVSFGNSEKLIKGNCGWGSESWRLNKTNGRKMKRNRIVRQACNPNVSPGQIMCDVCMPRTVCGPSNNEC</sequence>
<gene>
    <name evidence="1" type="ORF">SAMN05421807_107173</name>
</gene>
<reference evidence="2" key="1">
    <citation type="submission" date="2016-11" db="EMBL/GenBank/DDBJ databases">
        <authorList>
            <person name="Varghese N."/>
            <person name="Submissions S."/>
        </authorList>
    </citation>
    <scope>NUCLEOTIDE SEQUENCE [LARGE SCALE GENOMIC DNA]</scope>
    <source>
        <strain evidence="2">CGMCC 1.6496</strain>
    </source>
</reference>
<name>A0A1M5TAU2_9BACI</name>
<keyword evidence="2" id="KW-1185">Reference proteome</keyword>
<dbReference type="AlphaFoldDB" id="A0A1M5TAU2"/>
<evidence type="ECO:0000313" key="2">
    <source>
        <dbReference type="Proteomes" id="UP000184079"/>
    </source>
</evidence>
<dbReference type="RefSeq" id="WP_073008418.1">
    <property type="nucleotide sequence ID" value="NZ_FQXD01000007.1"/>
</dbReference>
<dbReference type="EMBL" id="FQXD01000007">
    <property type="protein sequence ID" value="SHH47796.1"/>
    <property type="molecule type" value="Genomic_DNA"/>
</dbReference>
<proteinExistence type="predicted"/>
<evidence type="ECO:0000313" key="1">
    <source>
        <dbReference type="EMBL" id="SHH47796.1"/>
    </source>
</evidence>
<organism evidence="1 2">
    <name type="scientific">Virgibacillus chiguensis</name>
    <dbReference type="NCBI Taxonomy" id="411959"/>
    <lineage>
        <taxon>Bacteria</taxon>
        <taxon>Bacillati</taxon>
        <taxon>Bacillota</taxon>
        <taxon>Bacilli</taxon>
        <taxon>Bacillales</taxon>
        <taxon>Bacillaceae</taxon>
        <taxon>Virgibacillus</taxon>
    </lineage>
</organism>
<accession>A0A1M5TAU2</accession>
<dbReference type="OrthoDB" id="9987672at2"/>
<dbReference type="Proteomes" id="UP000184079">
    <property type="component" value="Unassembled WGS sequence"/>
</dbReference>